<organism evidence="1 2">
    <name type="scientific">Irpex rosettiformis</name>
    <dbReference type="NCBI Taxonomy" id="378272"/>
    <lineage>
        <taxon>Eukaryota</taxon>
        <taxon>Fungi</taxon>
        <taxon>Dikarya</taxon>
        <taxon>Basidiomycota</taxon>
        <taxon>Agaricomycotina</taxon>
        <taxon>Agaricomycetes</taxon>
        <taxon>Polyporales</taxon>
        <taxon>Irpicaceae</taxon>
        <taxon>Irpex</taxon>
    </lineage>
</organism>
<sequence>MATSEIPPNIAELTGPLFLGHLFNWGLFGALTVQVYIYYISFPNDKRLPKIIVSSCYILELLQTVLSTRDAFRNFGTGWGNMEDLDTVGWLWFSVPVLGSIICCMGQLFYTWRLYMLGRSWFITGIILTIALVQLGFGLYSGITAGIAGHFSGMQHHTFKYTAVWLSSAAVNDVLIAICMIWYLHRSNTGFRETSTLVTKFIRLSCETGLVCALFATLDCAFYVRWQNNNFHLAPSIPLSKMYSNSLLVVLNARIKIVGGRNEYKSNSSGFSGDLSYLDGTQSSTVPRFATQHNKSMISRLSRVVSGGDYPNNFSVSVSQEVHTSRDSARMAKQVHIPMVDIDESDGVDVDTSGDDHKHKFDGSPIDDVHISTVERVNKSAHLF</sequence>
<keyword evidence="2" id="KW-1185">Reference proteome</keyword>
<dbReference type="Proteomes" id="UP001055072">
    <property type="component" value="Unassembled WGS sequence"/>
</dbReference>
<dbReference type="EMBL" id="MU274930">
    <property type="protein sequence ID" value="KAI0085581.1"/>
    <property type="molecule type" value="Genomic_DNA"/>
</dbReference>
<accession>A0ACB8TU74</accession>
<evidence type="ECO:0000313" key="2">
    <source>
        <dbReference type="Proteomes" id="UP001055072"/>
    </source>
</evidence>
<protein>
    <submittedName>
        <fullName evidence="1">Uncharacterized protein</fullName>
    </submittedName>
</protein>
<evidence type="ECO:0000313" key="1">
    <source>
        <dbReference type="EMBL" id="KAI0085581.1"/>
    </source>
</evidence>
<comment type="caution">
    <text evidence="1">The sequence shown here is derived from an EMBL/GenBank/DDBJ whole genome shotgun (WGS) entry which is preliminary data.</text>
</comment>
<gene>
    <name evidence="1" type="ORF">BDY19DRAFT_442111</name>
</gene>
<reference evidence="1" key="1">
    <citation type="journal article" date="2021" name="Environ. Microbiol.">
        <title>Gene family expansions and transcriptome signatures uncover fungal adaptations to wood decay.</title>
        <authorList>
            <person name="Hage H."/>
            <person name="Miyauchi S."/>
            <person name="Viragh M."/>
            <person name="Drula E."/>
            <person name="Min B."/>
            <person name="Chaduli D."/>
            <person name="Navarro D."/>
            <person name="Favel A."/>
            <person name="Norest M."/>
            <person name="Lesage-Meessen L."/>
            <person name="Balint B."/>
            <person name="Merenyi Z."/>
            <person name="de Eugenio L."/>
            <person name="Morin E."/>
            <person name="Martinez A.T."/>
            <person name="Baldrian P."/>
            <person name="Stursova M."/>
            <person name="Martinez M.J."/>
            <person name="Novotny C."/>
            <person name="Magnuson J.K."/>
            <person name="Spatafora J.W."/>
            <person name="Maurice S."/>
            <person name="Pangilinan J."/>
            <person name="Andreopoulos W."/>
            <person name="LaButti K."/>
            <person name="Hundley H."/>
            <person name="Na H."/>
            <person name="Kuo A."/>
            <person name="Barry K."/>
            <person name="Lipzen A."/>
            <person name="Henrissat B."/>
            <person name="Riley R."/>
            <person name="Ahrendt S."/>
            <person name="Nagy L.G."/>
            <person name="Grigoriev I.V."/>
            <person name="Martin F."/>
            <person name="Rosso M.N."/>
        </authorList>
    </citation>
    <scope>NUCLEOTIDE SEQUENCE</scope>
    <source>
        <strain evidence="1">CBS 384.51</strain>
    </source>
</reference>
<name>A0ACB8TU74_9APHY</name>
<proteinExistence type="predicted"/>